<reference evidence="1" key="1">
    <citation type="journal article" date="2014" name="Front. Microbiol.">
        <title>High frequency of phylogenetically diverse reductive dehalogenase-homologous genes in deep subseafloor sedimentary metagenomes.</title>
        <authorList>
            <person name="Kawai M."/>
            <person name="Futagami T."/>
            <person name="Toyoda A."/>
            <person name="Takaki Y."/>
            <person name="Nishi S."/>
            <person name="Hori S."/>
            <person name="Arai W."/>
            <person name="Tsubouchi T."/>
            <person name="Morono Y."/>
            <person name="Uchiyama I."/>
            <person name="Ito T."/>
            <person name="Fujiyama A."/>
            <person name="Inagaki F."/>
            <person name="Takami H."/>
        </authorList>
    </citation>
    <scope>NUCLEOTIDE SEQUENCE</scope>
    <source>
        <strain evidence="1">Expedition CK06-06</strain>
    </source>
</reference>
<dbReference type="AlphaFoldDB" id="X0YD94"/>
<evidence type="ECO:0000313" key="1">
    <source>
        <dbReference type="EMBL" id="GAG34791.1"/>
    </source>
</evidence>
<organism evidence="1">
    <name type="scientific">marine sediment metagenome</name>
    <dbReference type="NCBI Taxonomy" id="412755"/>
    <lineage>
        <taxon>unclassified sequences</taxon>
        <taxon>metagenomes</taxon>
        <taxon>ecological metagenomes</taxon>
    </lineage>
</organism>
<accession>X0YD94</accession>
<proteinExistence type="predicted"/>
<comment type="caution">
    <text evidence="1">The sequence shown here is derived from an EMBL/GenBank/DDBJ whole genome shotgun (WGS) entry which is preliminary data.</text>
</comment>
<protein>
    <submittedName>
        <fullName evidence="1">Uncharacterized protein</fullName>
    </submittedName>
</protein>
<gene>
    <name evidence="1" type="ORF">S01H1_66966</name>
</gene>
<dbReference type="EMBL" id="BARS01044306">
    <property type="protein sequence ID" value="GAG34791.1"/>
    <property type="molecule type" value="Genomic_DNA"/>
</dbReference>
<name>X0YD94_9ZZZZ</name>
<sequence>MSFSRKAGSQAGWALIAGGVNAARVEAHRLHQHLNKILDLVEKSAAKEHLYQVAGDLIVNFPKGLDRLESQLDETGYALATMGKDHLRDRLPISRRNVVDETVEGARGFGVPMMRQTAARVAERHMALRVARRHAGRE</sequence>